<evidence type="ECO:0008006" key="3">
    <source>
        <dbReference type="Google" id="ProtNLM"/>
    </source>
</evidence>
<proteinExistence type="predicted"/>
<dbReference type="AlphaFoldDB" id="A0A6B0V0C4"/>
<evidence type="ECO:0000313" key="2">
    <source>
        <dbReference type="EMBL" id="MXU95577.1"/>
    </source>
</evidence>
<protein>
    <recommendedName>
        <fullName evidence="3">Secreted protein</fullName>
    </recommendedName>
</protein>
<name>A0A6B0V0C4_IXORI</name>
<accession>A0A6B0V0C4</accession>
<keyword evidence="1" id="KW-0732">Signal</keyword>
<reference evidence="2" key="1">
    <citation type="submission" date="2019-12" db="EMBL/GenBank/DDBJ databases">
        <title>An insight into the sialome of adult female Ixodes ricinus ticks feeding for 6 days.</title>
        <authorList>
            <person name="Perner J."/>
            <person name="Ribeiro J.M.C."/>
        </authorList>
    </citation>
    <scope>NUCLEOTIDE SEQUENCE</scope>
    <source>
        <strain evidence="2">Semi-engorged</strain>
        <tissue evidence="2">Salivary glands</tissue>
    </source>
</reference>
<sequence length="189" mass="20814">MLAIVSFLLDSFLLHLLALENLPLESRNLVVHSSNEHLSCLRKVHIVLLVETKYLKPVLHALRRVAAKQVLGAGLCVPQDLHNPLAVEVVDVSSREQVGDLFHFGHVLDGGVDLLPDHQCLGLPVLVAVPPANQPIQQFVGLDVNRQQAFALHGVLLEIYPITLAYDTISLSVQRTRKQIGRVPFTTSP</sequence>
<feature type="signal peptide" evidence="1">
    <location>
        <begin position="1"/>
        <end position="18"/>
    </location>
</feature>
<dbReference type="EMBL" id="GIFC01013494">
    <property type="protein sequence ID" value="MXU95577.1"/>
    <property type="molecule type" value="Transcribed_RNA"/>
</dbReference>
<feature type="chain" id="PRO_5025345963" description="Secreted protein" evidence="1">
    <location>
        <begin position="19"/>
        <end position="189"/>
    </location>
</feature>
<evidence type="ECO:0000256" key="1">
    <source>
        <dbReference type="SAM" id="SignalP"/>
    </source>
</evidence>
<organism evidence="2">
    <name type="scientific">Ixodes ricinus</name>
    <name type="common">Common tick</name>
    <name type="synonym">Acarus ricinus</name>
    <dbReference type="NCBI Taxonomy" id="34613"/>
    <lineage>
        <taxon>Eukaryota</taxon>
        <taxon>Metazoa</taxon>
        <taxon>Ecdysozoa</taxon>
        <taxon>Arthropoda</taxon>
        <taxon>Chelicerata</taxon>
        <taxon>Arachnida</taxon>
        <taxon>Acari</taxon>
        <taxon>Parasitiformes</taxon>
        <taxon>Ixodida</taxon>
        <taxon>Ixodoidea</taxon>
        <taxon>Ixodidae</taxon>
        <taxon>Ixodinae</taxon>
        <taxon>Ixodes</taxon>
    </lineage>
</organism>